<feature type="transmembrane region" description="Helical" evidence="7">
    <location>
        <begin position="190"/>
        <end position="212"/>
    </location>
</feature>
<dbReference type="Gene3D" id="1.10.287.950">
    <property type="entry name" value="Methyl-accepting chemotaxis protein"/>
    <property type="match status" value="1"/>
</dbReference>
<dbReference type="GO" id="GO:0007165">
    <property type="term" value="P:signal transduction"/>
    <property type="evidence" value="ECO:0007669"/>
    <property type="project" value="UniProtKB-KW"/>
</dbReference>
<dbReference type="InterPro" id="IPR004089">
    <property type="entry name" value="MCPsignal_dom"/>
</dbReference>
<keyword evidence="2" id="KW-1003">Cell membrane</keyword>
<accession>A0A4P6F0G1</accession>
<organism evidence="10 11">
    <name type="scientific">Paenibacillus protaetiae</name>
    <dbReference type="NCBI Taxonomy" id="2509456"/>
    <lineage>
        <taxon>Bacteria</taxon>
        <taxon>Bacillati</taxon>
        <taxon>Bacillota</taxon>
        <taxon>Bacilli</taxon>
        <taxon>Bacillales</taxon>
        <taxon>Paenibacillaceae</taxon>
        <taxon>Paenibacillus</taxon>
    </lineage>
</organism>
<dbReference type="SUPFAM" id="SSF58104">
    <property type="entry name" value="Methyl-accepting chemotaxis protein (MCP) signaling domain"/>
    <property type="match status" value="1"/>
</dbReference>
<dbReference type="SMART" id="SM00283">
    <property type="entry name" value="MA"/>
    <property type="match status" value="1"/>
</dbReference>
<dbReference type="KEGG" id="pprt:ET464_18630"/>
<sequence>MRIGWKLTVSRRLVASFLAILVILAANGITTFVMMGKMNDNASSLSGVWLANTEAIMNINNAHESLLTIQYQMLYQMNDQQQMLKLESQGGTILDNLEKWFAQYRTGFTANNDTNLFQSLKKQSELYVQSYNALLDTIEAKGDSYAISKAIRDSDSSFNALNTYIDTLMLQNKQGAEKESRSSDTINRQGMYATAAGLVIAIAVIASLVYYIRRTVSQPLKKAADVVSLVAQGNLNVTVPQVKQQDEIGTLATALSGMITMIQSTIQRVQQAASGVNASAQELLAASQENASASDQAAAMVRESAAGADEQLASFEEIGRSTEEMTIGVQRIAESSGEVALLSAKAADQSKEGSDTIAEASVTMNKIDLSIRTAVQQVEQLESHMGSIGKILGMIGNVSKQTNLLALNASIEAARAGEHGKGFAVVAEEVRLLSAQTAEAVTEITSVISKIMSDTESTVHSMRASRQESQLGLQKMEAAGDSFRVIAEASKNVSSKIEEVAAAAEQLAASSEEVAASVGQVMGIARRTSDISKEVASAADKQSASASNVASAAGALTGIAQDMNEAVSGFRT</sequence>
<feature type="domain" description="Methyl-accepting transducer" evidence="8">
    <location>
        <begin position="286"/>
        <end position="522"/>
    </location>
</feature>
<dbReference type="AlphaFoldDB" id="A0A4P6F0G1"/>
<dbReference type="EMBL" id="CP035492">
    <property type="protein sequence ID" value="QAY68083.1"/>
    <property type="molecule type" value="Genomic_DNA"/>
</dbReference>
<dbReference type="CDD" id="cd11386">
    <property type="entry name" value="MCP_signal"/>
    <property type="match status" value="1"/>
</dbReference>
<evidence type="ECO:0000256" key="6">
    <source>
        <dbReference type="PROSITE-ProRule" id="PRU00284"/>
    </source>
</evidence>
<dbReference type="GO" id="GO:0005886">
    <property type="term" value="C:plasma membrane"/>
    <property type="evidence" value="ECO:0007669"/>
    <property type="project" value="UniProtKB-SubCell"/>
</dbReference>
<keyword evidence="11" id="KW-1185">Reference proteome</keyword>
<evidence type="ECO:0000256" key="7">
    <source>
        <dbReference type="SAM" id="Phobius"/>
    </source>
</evidence>
<feature type="domain" description="HAMP" evidence="9">
    <location>
        <begin position="214"/>
        <end position="267"/>
    </location>
</feature>
<dbReference type="PANTHER" id="PTHR32089:SF112">
    <property type="entry name" value="LYSOZYME-LIKE PROTEIN-RELATED"/>
    <property type="match status" value="1"/>
</dbReference>
<keyword evidence="3 7" id="KW-0472">Membrane</keyword>
<keyword evidence="7" id="KW-1133">Transmembrane helix</keyword>
<dbReference type="Pfam" id="PF00015">
    <property type="entry name" value="MCPsignal"/>
    <property type="match status" value="1"/>
</dbReference>
<evidence type="ECO:0000256" key="3">
    <source>
        <dbReference type="ARBA" id="ARBA00023136"/>
    </source>
</evidence>
<keyword evidence="4 6" id="KW-0807">Transducer</keyword>
<protein>
    <submittedName>
        <fullName evidence="10">Methyl-accepting chemotaxis protein</fullName>
    </submittedName>
</protein>
<keyword evidence="7" id="KW-0812">Transmembrane</keyword>
<name>A0A4P6F0G1_9BACL</name>
<evidence type="ECO:0000313" key="11">
    <source>
        <dbReference type="Proteomes" id="UP000293568"/>
    </source>
</evidence>
<evidence type="ECO:0000259" key="9">
    <source>
        <dbReference type="PROSITE" id="PS50885"/>
    </source>
</evidence>
<dbReference type="InterPro" id="IPR003660">
    <property type="entry name" value="HAMP_dom"/>
</dbReference>
<evidence type="ECO:0000256" key="1">
    <source>
        <dbReference type="ARBA" id="ARBA00004236"/>
    </source>
</evidence>
<evidence type="ECO:0000313" key="10">
    <source>
        <dbReference type="EMBL" id="QAY68083.1"/>
    </source>
</evidence>
<dbReference type="PROSITE" id="PS50885">
    <property type="entry name" value="HAMP"/>
    <property type="match status" value="1"/>
</dbReference>
<comment type="subcellular location">
    <subcellularLocation>
        <location evidence="1">Cell membrane</location>
    </subcellularLocation>
</comment>
<evidence type="ECO:0000256" key="4">
    <source>
        <dbReference type="ARBA" id="ARBA00023224"/>
    </source>
</evidence>
<dbReference type="Pfam" id="PF12729">
    <property type="entry name" value="4HB_MCP_1"/>
    <property type="match status" value="1"/>
</dbReference>
<dbReference type="OrthoDB" id="358716at2"/>
<dbReference type="CDD" id="cd06225">
    <property type="entry name" value="HAMP"/>
    <property type="match status" value="1"/>
</dbReference>
<dbReference type="Gene3D" id="6.10.340.10">
    <property type="match status" value="1"/>
</dbReference>
<gene>
    <name evidence="10" type="ORF">ET464_18630</name>
</gene>
<comment type="similarity">
    <text evidence="5">Belongs to the methyl-accepting chemotaxis (MCP) protein family.</text>
</comment>
<dbReference type="RefSeq" id="WP_129443512.1">
    <property type="nucleotide sequence ID" value="NZ_CP035492.1"/>
</dbReference>
<reference evidence="10 11" key="1">
    <citation type="submission" date="2019-01" db="EMBL/GenBank/DDBJ databases">
        <title>Genome sequencing of strain FW100M-2.</title>
        <authorList>
            <person name="Heo J."/>
            <person name="Kim S.-J."/>
            <person name="Kim J.-S."/>
            <person name="Hong S.-B."/>
            <person name="Kwon S.-W."/>
        </authorList>
    </citation>
    <scope>NUCLEOTIDE SEQUENCE [LARGE SCALE GENOMIC DNA]</scope>
    <source>
        <strain evidence="10 11">FW100M-2</strain>
    </source>
</reference>
<evidence type="ECO:0000256" key="5">
    <source>
        <dbReference type="ARBA" id="ARBA00029447"/>
    </source>
</evidence>
<dbReference type="Proteomes" id="UP000293568">
    <property type="component" value="Chromosome"/>
</dbReference>
<dbReference type="PANTHER" id="PTHR32089">
    <property type="entry name" value="METHYL-ACCEPTING CHEMOTAXIS PROTEIN MCPB"/>
    <property type="match status" value="1"/>
</dbReference>
<evidence type="ECO:0000256" key="2">
    <source>
        <dbReference type="ARBA" id="ARBA00022475"/>
    </source>
</evidence>
<dbReference type="SMART" id="SM00304">
    <property type="entry name" value="HAMP"/>
    <property type="match status" value="1"/>
</dbReference>
<evidence type="ECO:0000259" key="8">
    <source>
        <dbReference type="PROSITE" id="PS50111"/>
    </source>
</evidence>
<dbReference type="Pfam" id="PF00672">
    <property type="entry name" value="HAMP"/>
    <property type="match status" value="1"/>
</dbReference>
<dbReference type="PROSITE" id="PS50111">
    <property type="entry name" value="CHEMOTAXIS_TRANSDUC_2"/>
    <property type="match status" value="1"/>
</dbReference>
<proteinExistence type="inferred from homology"/>
<dbReference type="InterPro" id="IPR024478">
    <property type="entry name" value="HlyB_4HB_MCP"/>
</dbReference>